<evidence type="ECO:0000313" key="2">
    <source>
        <dbReference type="EMBL" id="MPC47830.1"/>
    </source>
</evidence>
<gene>
    <name evidence="2" type="ORF">E2C01_041588</name>
</gene>
<feature type="region of interest" description="Disordered" evidence="1">
    <location>
        <begin position="53"/>
        <end position="104"/>
    </location>
</feature>
<dbReference type="EMBL" id="VSRR010007944">
    <property type="protein sequence ID" value="MPC47830.1"/>
    <property type="molecule type" value="Genomic_DNA"/>
</dbReference>
<evidence type="ECO:0000313" key="3">
    <source>
        <dbReference type="Proteomes" id="UP000324222"/>
    </source>
</evidence>
<evidence type="ECO:0000256" key="1">
    <source>
        <dbReference type="SAM" id="MobiDB-lite"/>
    </source>
</evidence>
<reference evidence="2 3" key="1">
    <citation type="submission" date="2019-05" db="EMBL/GenBank/DDBJ databases">
        <title>Another draft genome of Portunus trituberculatus and its Hox gene families provides insights of decapod evolution.</title>
        <authorList>
            <person name="Jeong J.-H."/>
            <person name="Song I."/>
            <person name="Kim S."/>
            <person name="Choi T."/>
            <person name="Kim D."/>
            <person name="Ryu S."/>
            <person name="Kim W."/>
        </authorList>
    </citation>
    <scope>NUCLEOTIDE SEQUENCE [LARGE SCALE GENOMIC DNA]</scope>
    <source>
        <tissue evidence="2">Muscle</tissue>
    </source>
</reference>
<comment type="caution">
    <text evidence="2">The sequence shown here is derived from an EMBL/GenBank/DDBJ whole genome shotgun (WGS) entry which is preliminary data.</text>
</comment>
<dbReference type="Proteomes" id="UP000324222">
    <property type="component" value="Unassembled WGS sequence"/>
</dbReference>
<accession>A0A5B7FJM8</accession>
<name>A0A5B7FJM8_PORTR</name>
<sequence>MNQLSLQNNRSLYASCSASIPACTLSPLPLARALRHSALTGVTLRWLARRGPNQRFRGRWGGGGQMGKERAGDSLEWEAVSSSRSKRLLNTSPPTTATTSSPVK</sequence>
<organism evidence="2 3">
    <name type="scientific">Portunus trituberculatus</name>
    <name type="common">Swimming crab</name>
    <name type="synonym">Neptunus trituberculatus</name>
    <dbReference type="NCBI Taxonomy" id="210409"/>
    <lineage>
        <taxon>Eukaryota</taxon>
        <taxon>Metazoa</taxon>
        <taxon>Ecdysozoa</taxon>
        <taxon>Arthropoda</taxon>
        <taxon>Crustacea</taxon>
        <taxon>Multicrustacea</taxon>
        <taxon>Malacostraca</taxon>
        <taxon>Eumalacostraca</taxon>
        <taxon>Eucarida</taxon>
        <taxon>Decapoda</taxon>
        <taxon>Pleocyemata</taxon>
        <taxon>Brachyura</taxon>
        <taxon>Eubrachyura</taxon>
        <taxon>Portunoidea</taxon>
        <taxon>Portunidae</taxon>
        <taxon>Portuninae</taxon>
        <taxon>Portunus</taxon>
    </lineage>
</organism>
<proteinExistence type="predicted"/>
<protein>
    <submittedName>
        <fullName evidence="2">Uncharacterized protein</fullName>
    </submittedName>
</protein>
<feature type="compositionally biased region" description="Low complexity" evidence="1">
    <location>
        <begin position="91"/>
        <end position="104"/>
    </location>
</feature>
<keyword evidence="3" id="KW-1185">Reference proteome</keyword>
<dbReference type="AlphaFoldDB" id="A0A5B7FJM8"/>